<keyword evidence="3" id="KW-1185">Reference proteome</keyword>
<dbReference type="InterPro" id="IPR024320">
    <property type="entry name" value="LPG_synthase_C"/>
</dbReference>
<dbReference type="InterPro" id="IPR016732">
    <property type="entry name" value="UCP018688"/>
</dbReference>
<dbReference type="PANTHER" id="PTHR41373:SF1">
    <property type="entry name" value="PHOSPHATIDYLGLYCEROL LYSYLTRANSFERASE C-TERMINAL DOMAIN-CONTAINING PROTEIN"/>
    <property type="match status" value="1"/>
</dbReference>
<reference evidence="2 3" key="1">
    <citation type="submission" date="2016-10" db="EMBL/GenBank/DDBJ databases">
        <authorList>
            <person name="de Groot N.N."/>
        </authorList>
    </citation>
    <scope>NUCLEOTIDE SEQUENCE [LARGE SCALE GENOMIC DNA]</scope>
    <source>
        <strain evidence="2 3">DSM 16981</strain>
    </source>
</reference>
<protein>
    <recommendedName>
        <fullName evidence="1">Phosphatidylglycerol lysyltransferase C-terminal domain-containing protein</fullName>
    </recommendedName>
</protein>
<dbReference type="Proteomes" id="UP000199309">
    <property type="component" value="Unassembled WGS sequence"/>
</dbReference>
<organism evidence="2 3">
    <name type="scientific">Megasphaera paucivorans</name>
    <dbReference type="NCBI Taxonomy" id="349095"/>
    <lineage>
        <taxon>Bacteria</taxon>
        <taxon>Bacillati</taxon>
        <taxon>Bacillota</taxon>
        <taxon>Negativicutes</taxon>
        <taxon>Veillonellales</taxon>
        <taxon>Veillonellaceae</taxon>
        <taxon>Megasphaera</taxon>
    </lineage>
</organism>
<dbReference type="SUPFAM" id="SSF55729">
    <property type="entry name" value="Acyl-CoA N-acyltransferases (Nat)"/>
    <property type="match status" value="2"/>
</dbReference>
<evidence type="ECO:0000313" key="2">
    <source>
        <dbReference type="EMBL" id="SDM16731.1"/>
    </source>
</evidence>
<evidence type="ECO:0000313" key="3">
    <source>
        <dbReference type="Proteomes" id="UP000199309"/>
    </source>
</evidence>
<dbReference type="Pfam" id="PF09924">
    <property type="entry name" value="LPG_synthase_C"/>
    <property type="match status" value="1"/>
</dbReference>
<feature type="domain" description="Phosphatidylglycerol lysyltransferase C-terminal" evidence="1">
    <location>
        <begin position="54"/>
        <end position="321"/>
    </location>
</feature>
<dbReference type="InterPro" id="IPR016181">
    <property type="entry name" value="Acyl_CoA_acyltransferase"/>
</dbReference>
<evidence type="ECO:0000259" key="1">
    <source>
        <dbReference type="Pfam" id="PF09924"/>
    </source>
</evidence>
<proteinExistence type="predicted"/>
<dbReference type="RefSeq" id="WP_091647622.1">
    <property type="nucleotide sequence ID" value="NZ_FNHQ01000002.1"/>
</dbReference>
<dbReference type="AlphaFoldDB" id="A0A1G9R0R0"/>
<gene>
    <name evidence="2" type="ORF">SAMN05660299_00349</name>
</gene>
<dbReference type="PANTHER" id="PTHR41373">
    <property type="entry name" value="DUF2156 DOMAIN-CONTAINING PROTEIN"/>
    <property type="match status" value="1"/>
</dbReference>
<sequence>MFSNALRQQRTADYDTAFTCDPKLQLHFRKLQLFDKEWIDTLLKAEDSLSSVGCFGTLYLWGNFYGLEIAKMGSRLISRYTSEKEITFGYPMGSGNLQGAILAMWQSAKKTEISFVMRGVTEQQVEQLKQIFPDRFSIAETRDTADYIYEAQALAQLAGNKLHGKRNHCNQFMKRYPDWRFEILTADHVQDCLSLLEQWETTRQTVTTSEQTAEPEAIKKSFAAYDELNLDGGILFVGNQPVAFTMGEKVGRQGFDVRFEKAETAYDGSYTMINREFVRFLLEKYKDLVYINREEDLGLENLRKAKLSYKPALLLKKYDVYWKE</sequence>
<dbReference type="STRING" id="349095.SAMN05660299_00349"/>
<dbReference type="Gene3D" id="3.40.630.30">
    <property type="match status" value="1"/>
</dbReference>
<dbReference type="PIRSF" id="PIRSF018688">
    <property type="entry name" value="UCP018688"/>
    <property type="match status" value="1"/>
</dbReference>
<accession>A0A1G9R0R0</accession>
<name>A0A1G9R0R0_9FIRM</name>
<dbReference type="OrthoDB" id="9765580at2"/>
<dbReference type="EMBL" id="FNHQ01000002">
    <property type="protein sequence ID" value="SDM16731.1"/>
    <property type="molecule type" value="Genomic_DNA"/>
</dbReference>